<dbReference type="InterPro" id="IPR029016">
    <property type="entry name" value="GAF-like_dom_sf"/>
</dbReference>
<dbReference type="SUPFAM" id="SSF55781">
    <property type="entry name" value="GAF domain-like"/>
    <property type="match status" value="1"/>
</dbReference>
<evidence type="ECO:0000259" key="2">
    <source>
        <dbReference type="Pfam" id="PF01614"/>
    </source>
</evidence>
<evidence type="ECO:0000313" key="4">
    <source>
        <dbReference type="Proteomes" id="UP000198878"/>
    </source>
</evidence>
<dbReference type="AlphaFoldDB" id="A0A1H5R1I8"/>
<evidence type="ECO:0000256" key="1">
    <source>
        <dbReference type="SAM" id="MobiDB-lite"/>
    </source>
</evidence>
<evidence type="ECO:0000313" key="3">
    <source>
        <dbReference type="EMBL" id="SEF32199.1"/>
    </source>
</evidence>
<sequence>MILAGRTSPRAAQSCSPTPPADVRERVLQRPMRHYTLAAITAPDQFEHATEAVWDLGNALAAGLVHEDATGIAVPIRNALNDVVAALSIIVPDDKRARSGSPALLAAVREVIWTVSGRRSP</sequence>
<feature type="domain" description="IclR-ED" evidence="2">
    <location>
        <begin position="19"/>
        <end position="111"/>
    </location>
</feature>
<dbReference type="OrthoDB" id="60629at2"/>
<dbReference type="Proteomes" id="UP000198878">
    <property type="component" value="Unassembled WGS sequence"/>
</dbReference>
<proteinExistence type="predicted"/>
<dbReference type="Gene3D" id="3.30.450.40">
    <property type="match status" value="1"/>
</dbReference>
<dbReference type="STRING" id="218821.SAMN05421837_106120"/>
<gene>
    <name evidence="3" type="ORF">SAMN05421837_106120</name>
</gene>
<name>A0A1H5R1I8_9PSEU</name>
<keyword evidence="4" id="KW-1185">Reference proteome</keyword>
<dbReference type="RefSeq" id="WP_086678790.1">
    <property type="nucleotide sequence ID" value="NZ_FNUJ01000006.1"/>
</dbReference>
<organism evidence="3 4">
    <name type="scientific">Amycolatopsis pretoriensis</name>
    <dbReference type="NCBI Taxonomy" id="218821"/>
    <lineage>
        <taxon>Bacteria</taxon>
        <taxon>Bacillati</taxon>
        <taxon>Actinomycetota</taxon>
        <taxon>Actinomycetes</taxon>
        <taxon>Pseudonocardiales</taxon>
        <taxon>Pseudonocardiaceae</taxon>
        <taxon>Amycolatopsis</taxon>
    </lineage>
</organism>
<reference evidence="4" key="1">
    <citation type="submission" date="2016-10" db="EMBL/GenBank/DDBJ databases">
        <authorList>
            <person name="Varghese N."/>
            <person name="Submissions S."/>
        </authorList>
    </citation>
    <scope>NUCLEOTIDE SEQUENCE [LARGE SCALE GENOMIC DNA]</scope>
    <source>
        <strain evidence="4">DSM 44654</strain>
    </source>
</reference>
<dbReference type="Pfam" id="PF01614">
    <property type="entry name" value="IclR_C"/>
    <property type="match status" value="1"/>
</dbReference>
<accession>A0A1H5R1I8</accession>
<dbReference type="EMBL" id="FNUJ01000006">
    <property type="protein sequence ID" value="SEF32199.1"/>
    <property type="molecule type" value="Genomic_DNA"/>
</dbReference>
<dbReference type="InterPro" id="IPR014757">
    <property type="entry name" value="Tscrpt_reg_IclR_C"/>
</dbReference>
<protein>
    <submittedName>
        <fullName evidence="3">Transcriptional regulator</fullName>
    </submittedName>
</protein>
<feature type="region of interest" description="Disordered" evidence="1">
    <location>
        <begin position="1"/>
        <end position="23"/>
    </location>
</feature>